<dbReference type="KEGG" id="cpre:Csp1_06190"/>
<dbReference type="Proteomes" id="UP000247696">
    <property type="component" value="Chromosome"/>
</dbReference>
<dbReference type="EMBL" id="CP024988">
    <property type="protein sequence ID" value="AWT25431.1"/>
    <property type="molecule type" value="Genomic_DNA"/>
</dbReference>
<dbReference type="AlphaFoldDB" id="A0A2Z3YPM0"/>
<organism evidence="1 2">
    <name type="scientific">Corynebacterium provencense</name>
    <dbReference type="NCBI Taxonomy" id="1737425"/>
    <lineage>
        <taxon>Bacteria</taxon>
        <taxon>Bacillati</taxon>
        <taxon>Actinomycetota</taxon>
        <taxon>Actinomycetes</taxon>
        <taxon>Mycobacteriales</taxon>
        <taxon>Corynebacteriaceae</taxon>
        <taxon>Corynebacterium</taxon>
    </lineage>
</organism>
<evidence type="ECO:0000313" key="2">
    <source>
        <dbReference type="Proteomes" id="UP000247696"/>
    </source>
</evidence>
<evidence type="ECO:0000313" key="1">
    <source>
        <dbReference type="EMBL" id="AWT25431.1"/>
    </source>
</evidence>
<dbReference type="RefSeq" id="WP_110481040.1">
    <property type="nucleotide sequence ID" value="NZ_CP024988.1"/>
</dbReference>
<reference evidence="2" key="1">
    <citation type="submission" date="2017-11" db="EMBL/GenBank/DDBJ databases">
        <title>Otitis media/interna in a cat caused by the recently described species Corynebacterium provencense.</title>
        <authorList>
            <person name="Kittl S."/>
            <person name="Brodard I."/>
            <person name="Rychener L."/>
            <person name="Jores J."/>
            <person name="Roosje P."/>
            <person name="Gobeli Brawand S."/>
        </authorList>
    </citation>
    <scope>NUCLEOTIDE SEQUENCE [LARGE SCALE GENOMIC DNA]</scope>
    <source>
        <strain evidence="2">17KM38</strain>
    </source>
</reference>
<protein>
    <submittedName>
        <fullName evidence="1">Uncharacterized protein</fullName>
    </submittedName>
</protein>
<accession>A0A2Z3YPM0</accession>
<sequence length="96" mass="10324">MTTPSAPLPPELRGIVSDYIDATTAAADSTTDAALVLDDDAHLITAHLSGDWDDEDRTHRGRAHQTIMTLLDTATDRDLAAVRDELTAAAELLLTR</sequence>
<keyword evidence="2" id="KW-1185">Reference proteome</keyword>
<dbReference type="OrthoDB" id="4412146at2"/>
<gene>
    <name evidence="1" type="ORF">Csp1_06190</name>
</gene>
<proteinExistence type="predicted"/>
<name>A0A2Z3YPM0_9CORY</name>